<sequence length="187" mass="21746">MDSIEKRGETLYYLNHAIQIANECEIRFKNRTGLAKFCVEFINAHTARQKRLSVSTLTRSAVYRPLLEQFISSTSPTDNHLLLLELKIELSNIKEENKRLKLHLETLENPEQHIETSLNSKQALLSPSFNSGSYIKIIDVLLEHFHDHVHADMHSEEFICPYAISTSKRTIVPRRIAKSYFSFKRDF</sequence>
<evidence type="ECO:0000313" key="2">
    <source>
        <dbReference type="Proteomes" id="UP000627092"/>
    </source>
</evidence>
<reference evidence="1" key="1">
    <citation type="journal article" date="2020" name="Microorganisms">
        <title>Reliable Identification of Environmental Pseudomonas Isolates Using the rpoD Gene.</title>
        <authorList>
            <consortium name="The Broad Institute Genome Sequencing Platform"/>
            <person name="Girard L."/>
            <person name="Lood C."/>
            <person name="Rokni-Zadeh H."/>
            <person name="van Noort V."/>
            <person name="Lavigne R."/>
            <person name="De Mot R."/>
        </authorList>
    </citation>
    <scope>NUCLEOTIDE SEQUENCE</scope>
    <source>
        <strain evidence="1">OE 48.2</strain>
    </source>
</reference>
<organism evidence="1 2">
    <name type="scientific">Pseudomonas zeae</name>
    <dbReference type="NCBI Taxonomy" id="2745510"/>
    <lineage>
        <taxon>Bacteria</taxon>
        <taxon>Pseudomonadati</taxon>
        <taxon>Pseudomonadota</taxon>
        <taxon>Gammaproteobacteria</taxon>
        <taxon>Pseudomonadales</taxon>
        <taxon>Pseudomonadaceae</taxon>
        <taxon>Pseudomonas</taxon>
    </lineage>
</organism>
<dbReference type="EMBL" id="CP077090">
    <property type="protein sequence ID" value="QXI11492.1"/>
    <property type="molecule type" value="Genomic_DNA"/>
</dbReference>
<accession>A0A9E6NPK0</accession>
<dbReference type="AlphaFoldDB" id="A0A9E6NPK0"/>
<dbReference type="RefSeq" id="WP_186619934.1">
    <property type="nucleotide sequence ID" value="NZ_CP077090.1"/>
</dbReference>
<protein>
    <submittedName>
        <fullName evidence="1">Uncharacterized protein</fullName>
    </submittedName>
</protein>
<gene>
    <name evidence="1" type="ORF">HU754_027555</name>
</gene>
<name>A0A9E6NPK0_9PSED</name>
<dbReference type="KEGG" id="pze:HU754_027555"/>
<evidence type="ECO:0000313" key="1">
    <source>
        <dbReference type="EMBL" id="QXI11492.1"/>
    </source>
</evidence>
<dbReference type="Proteomes" id="UP000627092">
    <property type="component" value="Chromosome"/>
</dbReference>
<reference evidence="1" key="2">
    <citation type="journal article" date="2021" name="Microorganisms">
        <title>The Ever-Expanding Pseudomonas Genus: Description of 43 New Species and Partition of the Pseudomonas putida Group.</title>
        <authorList>
            <person name="Girard L."/>
            <person name="Lood C."/>
            <person name="Hofte M."/>
            <person name="Vandamme P."/>
            <person name="Rokni-Zadeh H."/>
            <person name="van Noort V."/>
            <person name="Lavigne R."/>
            <person name="De Mot R."/>
        </authorList>
    </citation>
    <scope>NUCLEOTIDE SEQUENCE</scope>
    <source>
        <strain evidence="1">OE 48.2</strain>
    </source>
</reference>
<proteinExistence type="predicted"/>